<evidence type="ECO:0000313" key="3">
    <source>
        <dbReference type="EMBL" id="OHA02763.1"/>
    </source>
</evidence>
<accession>A0A1G2KTT1</accession>
<proteinExistence type="predicted"/>
<evidence type="ECO:0000313" key="4">
    <source>
        <dbReference type="Proteomes" id="UP000177177"/>
    </source>
</evidence>
<keyword evidence="1" id="KW-0812">Transmembrane</keyword>
<dbReference type="Pfam" id="PF00753">
    <property type="entry name" value="Lactamase_B"/>
    <property type="match status" value="1"/>
</dbReference>
<name>A0A1G2KTT1_9BACT</name>
<dbReference type="PANTHER" id="PTHR30619">
    <property type="entry name" value="DNA INTERNALIZATION/COMPETENCE PROTEIN COMEC/REC2"/>
    <property type="match status" value="1"/>
</dbReference>
<protein>
    <recommendedName>
        <fullName evidence="2">Metallo-beta-lactamase domain-containing protein</fullName>
    </recommendedName>
</protein>
<sequence length="289" mass="31501">MEIFAKHARVIFLGGLALGVMVIWYAVFYFASRQHLGVTVFDVGQGDAIFIEVSGGNQILVDGGPNDRILAKLGAALPFWDRSIDLLIVTHPHADHIGGFLDVLKRYEVGMVMTSGVGYGTPEYEEWEKLIKQYAIPVVLARKGQRIDAGSGVVLDILSPAEDVTAGANHPHGANIISRLSYGDTAMLLTGDAERALEYRLLFESPDMLDADILKVGHHGSKTSSTETFLKAVSPDVAVISAGKKNRYGHPHQEVMERLAQLDIAVLRTDQEGDIRIESDGAGWRLIGR</sequence>
<organism evidence="3 4">
    <name type="scientific">Candidatus Sungbacteria bacterium RIFCSPHIGHO2_02_FULL_53_17</name>
    <dbReference type="NCBI Taxonomy" id="1802275"/>
    <lineage>
        <taxon>Bacteria</taxon>
        <taxon>Candidatus Sungiibacteriota</taxon>
    </lineage>
</organism>
<dbReference type="PANTHER" id="PTHR30619:SF1">
    <property type="entry name" value="RECOMBINATION PROTEIN 2"/>
    <property type="match status" value="1"/>
</dbReference>
<evidence type="ECO:0000259" key="2">
    <source>
        <dbReference type="SMART" id="SM00849"/>
    </source>
</evidence>
<dbReference type="InterPro" id="IPR052159">
    <property type="entry name" value="Competence_DNA_uptake"/>
</dbReference>
<dbReference type="AlphaFoldDB" id="A0A1G2KTT1"/>
<dbReference type="InterPro" id="IPR001279">
    <property type="entry name" value="Metallo-B-lactamas"/>
</dbReference>
<feature type="transmembrane region" description="Helical" evidence="1">
    <location>
        <begin position="12"/>
        <end position="31"/>
    </location>
</feature>
<dbReference type="Gene3D" id="3.60.15.10">
    <property type="entry name" value="Ribonuclease Z/Hydroxyacylglutathione hydrolase-like"/>
    <property type="match status" value="1"/>
</dbReference>
<dbReference type="EMBL" id="MHQN01000031">
    <property type="protein sequence ID" value="OHA02763.1"/>
    <property type="molecule type" value="Genomic_DNA"/>
</dbReference>
<dbReference type="SMART" id="SM00849">
    <property type="entry name" value="Lactamase_B"/>
    <property type="match status" value="1"/>
</dbReference>
<comment type="caution">
    <text evidence="3">The sequence shown here is derived from an EMBL/GenBank/DDBJ whole genome shotgun (WGS) entry which is preliminary data.</text>
</comment>
<evidence type="ECO:0000256" key="1">
    <source>
        <dbReference type="SAM" id="Phobius"/>
    </source>
</evidence>
<feature type="domain" description="Metallo-beta-lactamase" evidence="2">
    <location>
        <begin position="45"/>
        <end position="244"/>
    </location>
</feature>
<dbReference type="InterPro" id="IPR036866">
    <property type="entry name" value="RibonucZ/Hydroxyglut_hydro"/>
</dbReference>
<dbReference type="Proteomes" id="UP000177177">
    <property type="component" value="Unassembled WGS sequence"/>
</dbReference>
<dbReference type="InterPro" id="IPR035681">
    <property type="entry name" value="ComA-like_MBL"/>
</dbReference>
<reference evidence="3 4" key="1">
    <citation type="journal article" date="2016" name="Nat. Commun.">
        <title>Thousands of microbial genomes shed light on interconnected biogeochemical processes in an aquifer system.</title>
        <authorList>
            <person name="Anantharaman K."/>
            <person name="Brown C.T."/>
            <person name="Hug L.A."/>
            <person name="Sharon I."/>
            <person name="Castelle C.J."/>
            <person name="Probst A.J."/>
            <person name="Thomas B.C."/>
            <person name="Singh A."/>
            <person name="Wilkins M.J."/>
            <person name="Karaoz U."/>
            <person name="Brodie E.L."/>
            <person name="Williams K.H."/>
            <person name="Hubbard S.S."/>
            <person name="Banfield J.F."/>
        </authorList>
    </citation>
    <scope>NUCLEOTIDE SEQUENCE [LARGE SCALE GENOMIC DNA]</scope>
</reference>
<keyword evidence="1" id="KW-1133">Transmembrane helix</keyword>
<gene>
    <name evidence="3" type="ORF">A3C92_00710</name>
</gene>
<keyword evidence="1" id="KW-0472">Membrane</keyword>
<dbReference type="SUPFAM" id="SSF56281">
    <property type="entry name" value="Metallo-hydrolase/oxidoreductase"/>
    <property type="match status" value="1"/>
</dbReference>
<dbReference type="CDD" id="cd07731">
    <property type="entry name" value="ComA-like_MBL-fold"/>
    <property type="match status" value="1"/>
</dbReference>